<dbReference type="EMBL" id="JBANRG010000136">
    <property type="protein sequence ID" value="KAK7433911.1"/>
    <property type="molecule type" value="Genomic_DNA"/>
</dbReference>
<reference evidence="2 3" key="1">
    <citation type="submission" date="2024-01" db="EMBL/GenBank/DDBJ databases">
        <title>A draft genome for the cacao thread blight pathogen Marasmiellus scandens.</title>
        <authorList>
            <person name="Baruah I.K."/>
            <person name="Leung J."/>
            <person name="Bukari Y."/>
            <person name="Amoako-Attah I."/>
            <person name="Meinhardt L.W."/>
            <person name="Bailey B.A."/>
            <person name="Cohen S.P."/>
        </authorList>
    </citation>
    <scope>NUCLEOTIDE SEQUENCE [LARGE SCALE GENOMIC DNA]</scope>
    <source>
        <strain evidence="2 3">GH-19</strain>
    </source>
</reference>
<accession>A0ABR1IIZ7</accession>
<name>A0ABR1IIZ7_9AGAR</name>
<keyword evidence="3" id="KW-1185">Reference proteome</keyword>
<gene>
    <name evidence="2" type="ORF">VKT23_020486</name>
</gene>
<comment type="caution">
    <text evidence="2">The sequence shown here is derived from an EMBL/GenBank/DDBJ whole genome shotgun (WGS) entry which is preliminary data.</text>
</comment>
<sequence length="309" mass="33752">MFSSAIFVTLLLFREISAIPTTKITSIIPNDAARIAFDEETGHYIAFDKEHKILGHFIPHKQDISHNKRDSDCALLSVEEAQKLPAWNNIVKAFDDAFGTGSHEIKTNNPDFPDSPALVCVQPETIQLSFTGDPTCSTNYDVVNGVLQSDGQVQIQVQNGFTASTELTVMQESTIGVDSTTSVEVGIPEIAEVTQSFTLSTSLTNSNAQGTTASYGSITTNQITYDVAKGQNCTATVAAQTCTLQATGTVNYYASGWIWFVYKKKVQGHWNWAYNMNAIIPNRQDLSSQMHLTGSVKAENHLSYNSTCS</sequence>
<dbReference type="Proteomes" id="UP001498398">
    <property type="component" value="Unassembled WGS sequence"/>
</dbReference>
<feature type="signal peptide" evidence="1">
    <location>
        <begin position="1"/>
        <end position="18"/>
    </location>
</feature>
<feature type="chain" id="PRO_5047403464" evidence="1">
    <location>
        <begin position="19"/>
        <end position="309"/>
    </location>
</feature>
<evidence type="ECO:0000313" key="2">
    <source>
        <dbReference type="EMBL" id="KAK7433911.1"/>
    </source>
</evidence>
<organism evidence="2 3">
    <name type="scientific">Marasmiellus scandens</name>
    <dbReference type="NCBI Taxonomy" id="2682957"/>
    <lineage>
        <taxon>Eukaryota</taxon>
        <taxon>Fungi</taxon>
        <taxon>Dikarya</taxon>
        <taxon>Basidiomycota</taxon>
        <taxon>Agaricomycotina</taxon>
        <taxon>Agaricomycetes</taxon>
        <taxon>Agaricomycetidae</taxon>
        <taxon>Agaricales</taxon>
        <taxon>Marasmiineae</taxon>
        <taxon>Omphalotaceae</taxon>
        <taxon>Marasmiellus</taxon>
    </lineage>
</organism>
<evidence type="ECO:0000256" key="1">
    <source>
        <dbReference type="SAM" id="SignalP"/>
    </source>
</evidence>
<proteinExistence type="predicted"/>
<protein>
    <submittedName>
        <fullName evidence="2">Uncharacterized protein</fullName>
    </submittedName>
</protein>
<keyword evidence="1" id="KW-0732">Signal</keyword>
<dbReference type="Gene3D" id="2.170.15.10">
    <property type="entry name" value="Proaerolysin, chain A, domain 3"/>
    <property type="match status" value="1"/>
</dbReference>
<evidence type="ECO:0000313" key="3">
    <source>
        <dbReference type="Proteomes" id="UP001498398"/>
    </source>
</evidence>